<dbReference type="Proteomes" id="UP000276834">
    <property type="component" value="Unassembled WGS sequence"/>
</dbReference>
<sequence>MPAGVSLSCQAVPARGWASPLPGASGRSSPGQGKECPAPGLTDGCSAHRCLHRRIREFLLGLLPGMWRSFTHTEIQESLLGLEGK</sequence>
<accession>A0A3L8RZD5</accession>
<keyword evidence="3" id="KW-1185">Reference proteome</keyword>
<reference evidence="2 3" key="1">
    <citation type="journal article" date="2018" name="Proc. R. Soc. B">
        <title>A non-coding region near Follistatin controls head colour polymorphism in the Gouldian finch.</title>
        <authorList>
            <person name="Toomey M.B."/>
            <person name="Marques C.I."/>
            <person name="Andrade P."/>
            <person name="Araujo P.M."/>
            <person name="Sabatino S."/>
            <person name="Gazda M.A."/>
            <person name="Afonso S."/>
            <person name="Lopes R.J."/>
            <person name="Corbo J.C."/>
            <person name="Carneiro M."/>
        </authorList>
    </citation>
    <scope>NUCLEOTIDE SEQUENCE [LARGE SCALE GENOMIC DNA]</scope>
    <source>
        <strain evidence="2">Red01</strain>
        <tissue evidence="2">Muscle</tissue>
    </source>
</reference>
<gene>
    <name evidence="2" type="ORF">DV515_00014426</name>
</gene>
<proteinExistence type="predicted"/>
<organism evidence="2 3">
    <name type="scientific">Chloebia gouldiae</name>
    <name type="common">Gouldian finch</name>
    <name type="synonym">Erythrura gouldiae</name>
    <dbReference type="NCBI Taxonomy" id="44316"/>
    <lineage>
        <taxon>Eukaryota</taxon>
        <taxon>Metazoa</taxon>
        <taxon>Chordata</taxon>
        <taxon>Craniata</taxon>
        <taxon>Vertebrata</taxon>
        <taxon>Euteleostomi</taxon>
        <taxon>Archelosauria</taxon>
        <taxon>Archosauria</taxon>
        <taxon>Dinosauria</taxon>
        <taxon>Saurischia</taxon>
        <taxon>Theropoda</taxon>
        <taxon>Coelurosauria</taxon>
        <taxon>Aves</taxon>
        <taxon>Neognathae</taxon>
        <taxon>Neoaves</taxon>
        <taxon>Telluraves</taxon>
        <taxon>Australaves</taxon>
        <taxon>Passeriformes</taxon>
        <taxon>Passeroidea</taxon>
        <taxon>Passeridae</taxon>
        <taxon>Chloebia</taxon>
    </lineage>
</organism>
<evidence type="ECO:0000313" key="2">
    <source>
        <dbReference type="EMBL" id="RLV90526.1"/>
    </source>
</evidence>
<evidence type="ECO:0000256" key="1">
    <source>
        <dbReference type="SAM" id="MobiDB-lite"/>
    </source>
</evidence>
<dbReference type="EMBL" id="QUSF01000122">
    <property type="protein sequence ID" value="RLV90526.1"/>
    <property type="molecule type" value="Genomic_DNA"/>
</dbReference>
<feature type="region of interest" description="Disordered" evidence="1">
    <location>
        <begin position="15"/>
        <end position="38"/>
    </location>
</feature>
<comment type="caution">
    <text evidence="2">The sequence shown here is derived from an EMBL/GenBank/DDBJ whole genome shotgun (WGS) entry which is preliminary data.</text>
</comment>
<dbReference type="AlphaFoldDB" id="A0A3L8RZD5"/>
<evidence type="ECO:0000313" key="3">
    <source>
        <dbReference type="Proteomes" id="UP000276834"/>
    </source>
</evidence>
<protein>
    <submittedName>
        <fullName evidence="2">Uncharacterized protein</fullName>
    </submittedName>
</protein>
<name>A0A3L8RZD5_CHLGU</name>